<dbReference type="PATRIC" id="fig|1126833.4.peg.2569"/>
<sequence>MRKSWMVFVSCVLATSLMAGSAFAKSEGSAGNGQNADAQSKQENGKVNVQIKVKAEKEKTATSVTYDTYGHDGYKGLLVAIENVKDKPAGAVIADLLLTKYNAQLTAQQKAELEAIKEKDAALTVVADLLDRKGSVTEAVYIQKAAIKANVRNLDSYKKLGKLYNKIGKKGVKLYVNGEEPKVTVAPFIKNGSTLVPFRAISESLKANVSYNAKQKLVIVSRGGITVKLYINSKIAFVGGTQVKLDVPATIVNGSTVVPVRFVSESLKAVVKWEQESKSVVIYEK</sequence>
<reference evidence="4" key="2">
    <citation type="submission" date="2015-03" db="EMBL/GenBank/DDBJ databases">
        <title>Genome sequence of Paenibacillus beijingensis strain DSM 24997T.</title>
        <authorList>
            <person name="Kwak Y."/>
            <person name="Shin J.-H."/>
        </authorList>
    </citation>
    <scope>NUCLEOTIDE SEQUENCE [LARGE SCALE GENOMIC DNA]</scope>
    <source>
        <strain evidence="4">DSM 24997</strain>
    </source>
</reference>
<evidence type="ECO:0000313" key="4">
    <source>
        <dbReference type="Proteomes" id="UP000032633"/>
    </source>
</evidence>
<dbReference type="AlphaFoldDB" id="A0A0D5NIE1"/>
<feature type="signal peptide" evidence="1">
    <location>
        <begin position="1"/>
        <end position="24"/>
    </location>
</feature>
<dbReference type="InterPro" id="IPR036582">
    <property type="entry name" value="Mao_N_sf"/>
</dbReference>
<keyword evidence="1" id="KW-0732">Signal</keyword>
<dbReference type="STRING" id="1126833.VN24_11750"/>
<dbReference type="EMBL" id="CP011058">
    <property type="protein sequence ID" value="AJY75129.1"/>
    <property type="molecule type" value="Genomic_DNA"/>
</dbReference>
<dbReference type="Proteomes" id="UP000032633">
    <property type="component" value="Chromosome"/>
</dbReference>
<dbReference type="OrthoDB" id="2665331at2"/>
<dbReference type="InterPro" id="IPR012854">
    <property type="entry name" value="Cu_amine_oxidase-like_N"/>
</dbReference>
<organism evidence="3 4">
    <name type="scientific">Paenibacillus beijingensis</name>
    <dbReference type="NCBI Taxonomy" id="1126833"/>
    <lineage>
        <taxon>Bacteria</taxon>
        <taxon>Bacillati</taxon>
        <taxon>Bacillota</taxon>
        <taxon>Bacilli</taxon>
        <taxon>Bacillales</taxon>
        <taxon>Paenibacillaceae</taxon>
        <taxon>Paenibacillus</taxon>
    </lineage>
</organism>
<dbReference type="Pfam" id="PF07833">
    <property type="entry name" value="Cu_amine_oxidN1"/>
    <property type="match status" value="1"/>
</dbReference>
<evidence type="ECO:0000259" key="2">
    <source>
        <dbReference type="Pfam" id="PF07833"/>
    </source>
</evidence>
<dbReference type="SUPFAM" id="SSF55383">
    <property type="entry name" value="Copper amine oxidase, domain N"/>
    <property type="match status" value="1"/>
</dbReference>
<reference evidence="3 4" key="1">
    <citation type="journal article" date="2015" name="J. Biotechnol.">
        <title>Complete genome sequence of Paenibacillus beijingensis 7188(T) (=DSM 24997(T)), a novel rhizobacterium from jujube garden soil.</title>
        <authorList>
            <person name="Kwak Y."/>
            <person name="Shin J.H."/>
        </authorList>
    </citation>
    <scope>NUCLEOTIDE SEQUENCE [LARGE SCALE GENOMIC DNA]</scope>
    <source>
        <strain evidence="3 4">DSM 24997</strain>
    </source>
</reference>
<gene>
    <name evidence="3" type="ORF">VN24_11750</name>
</gene>
<name>A0A0D5NIE1_9BACL</name>
<accession>A0A0D5NIE1</accession>
<evidence type="ECO:0000313" key="3">
    <source>
        <dbReference type="EMBL" id="AJY75129.1"/>
    </source>
</evidence>
<feature type="chain" id="PRO_5002296590" evidence="1">
    <location>
        <begin position="25"/>
        <end position="285"/>
    </location>
</feature>
<dbReference type="Gene3D" id="3.30.457.10">
    <property type="entry name" value="Copper amine oxidase-like, N-terminal domain"/>
    <property type="match status" value="1"/>
</dbReference>
<protein>
    <submittedName>
        <fullName evidence="3">Copper amine oxidase</fullName>
    </submittedName>
</protein>
<dbReference type="HOGENOM" id="CLU_917785_0_0_9"/>
<dbReference type="KEGG" id="pbj:VN24_11750"/>
<proteinExistence type="predicted"/>
<feature type="domain" description="Copper amine oxidase-like N-terminal" evidence="2">
    <location>
        <begin position="175"/>
        <end position="282"/>
    </location>
</feature>
<keyword evidence="4" id="KW-1185">Reference proteome</keyword>
<evidence type="ECO:0000256" key="1">
    <source>
        <dbReference type="SAM" id="SignalP"/>
    </source>
</evidence>
<dbReference type="RefSeq" id="WP_045670562.1">
    <property type="nucleotide sequence ID" value="NZ_CP011058.1"/>
</dbReference>